<dbReference type="KEGG" id="mpad:KEF85_11605"/>
<comment type="subcellular location">
    <subcellularLocation>
        <location evidence="4">Cytoplasm</location>
    </subcellularLocation>
</comment>
<dbReference type="HAMAP" id="MF_01384">
    <property type="entry name" value="UreD"/>
    <property type="match status" value="1"/>
</dbReference>
<comment type="function">
    <text evidence="4">Required for maturation of urease via the functional incorporation of the urease nickel metallocenter.</text>
</comment>
<evidence type="ECO:0000256" key="3">
    <source>
        <dbReference type="ARBA" id="ARBA00023186"/>
    </source>
</evidence>
<dbReference type="InterPro" id="IPR002669">
    <property type="entry name" value="UreD"/>
</dbReference>
<dbReference type="GO" id="GO:0016151">
    <property type="term" value="F:nickel cation binding"/>
    <property type="evidence" value="ECO:0007669"/>
    <property type="project" value="UniProtKB-UniRule"/>
</dbReference>
<dbReference type="Proteomes" id="UP000676649">
    <property type="component" value="Chromosome"/>
</dbReference>
<evidence type="ECO:0000256" key="4">
    <source>
        <dbReference type="HAMAP-Rule" id="MF_01384"/>
    </source>
</evidence>
<comment type="subunit">
    <text evidence="4">UreD, UreF and UreG form a complex that acts as a GTP-hydrolysis-dependent molecular chaperone, activating the urease apoprotein by helping to assemble the nickel containing metallocenter of UreC. The UreE protein probably delivers the nickel.</text>
</comment>
<name>A0A975R9B1_9GAMM</name>
<accession>A0A975R9B1</accession>
<dbReference type="Pfam" id="PF01774">
    <property type="entry name" value="UreD"/>
    <property type="match status" value="1"/>
</dbReference>
<evidence type="ECO:0000256" key="2">
    <source>
        <dbReference type="ARBA" id="ARBA00022988"/>
    </source>
</evidence>
<dbReference type="GO" id="GO:0005737">
    <property type="term" value="C:cytoplasm"/>
    <property type="evidence" value="ECO:0007669"/>
    <property type="project" value="UniProtKB-SubCell"/>
</dbReference>
<gene>
    <name evidence="4" type="primary">ureD</name>
    <name evidence="5" type="ORF">KEF85_11605</name>
</gene>
<evidence type="ECO:0000256" key="1">
    <source>
        <dbReference type="ARBA" id="ARBA00007177"/>
    </source>
</evidence>
<dbReference type="EMBL" id="CP073754">
    <property type="protein sequence ID" value="QWF69996.1"/>
    <property type="molecule type" value="Genomic_DNA"/>
</dbReference>
<organism evidence="5 6">
    <name type="scientific">Methylomonas paludis</name>
    <dbReference type="NCBI Taxonomy" id="1173101"/>
    <lineage>
        <taxon>Bacteria</taxon>
        <taxon>Pseudomonadati</taxon>
        <taxon>Pseudomonadota</taxon>
        <taxon>Gammaproteobacteria</taxon>
        <taxon>Methylococcales</taxon>
        <taxon>Methylococcaceae</taxon>
        <taxon>Methylomonas</taxon>
    </lineage>
</organism>
<protein>
    <recommendedName>
        <fullName evidence="4">Urease accessory protein UreD</fullName>
    </recommendedName>
</protein>
<keyword evidence="2 4" id="KW-0996">Nickel insertion</keyword>
<dbReference type="AlphaFoldDB" id="A0A975R9B1"/>
<dbReference type="PANTHER" id="PTHR33643:SF1">
    <property type="entry name" value="UREASE ACCESSORY PROTEIN D"/>
    <property type="match status" value="1"/>
</dbReference>
<keyword evidence="6" id="KW-1185">Reference proteome</keyword>
<reference evidence="5" key="1">
    <citation type="submission" date="2021-04" db="EMBL/GenBank/DDBJ databases">
        <title>Draft genome sequence data of methanotrophic Methylovulum sp. strain S1L and Methylomonas sp. strain S2AM isolated from boreal lake water columns.</title>
        <authorList>
            <person name="Rissanen A.J."/>
            <person name="Mangayil R."/>
            <person name="Svenning M.M."/>
            <person name="Khanongnuch R."/>
        </authorList>
    </citation>
    <scope>NUCLEOTIDE SEQUENCE</scope>
    <source>
        <strain evidence="5">S2AM</strain>
    </source>
</reference>
<evidence type="ECO:0000313" key="6">
    <source>
        <dbReference type="Proteomes" id="UP000676649"/>
    </source>
</evidence>
<keyword evidence="4" id="KW-0963">Cytoplasm</keyword>
<proteinExistence type="inferred from homology"/>
<dbReference type="PANTHER" id="PTHR33643">
    <property type="entry name" value="UREASE ACCESSORY PROTEIN D"/>
    <property type="match status" value="1"/>
</dbReference>
<sequence>MRVEFPDSLGISHPSPASTNWEAELELGFSRSSAKTVLSKKRHRGPLTVQRAFYPEGGICHIYLLHPPGGVVAGDQLSISAGVDSGAQALITTPAAGKFYRSNGGTACQNIQLTVASHATLEWLPQENIIYQGAQLNSNLHLQLANQAGFIGWEVLALGRPAAGEGFAEGLVRQNWRIERAGRLFYLENIRLDGAAYRANWGLQGHSACGSLFACPCTPLQLSTMQNLLAELPTAGVTLIGDMLICRAIDQRADRLRDLFQQIWMLIRPDIVHQPACAPRIWAT</sequence>
<evidence type="ECO:0000313" key="5">
    <source>
        <dbReference type="EMBL" id="QWF69996.1"/>
    </source>
</evidence>
<comment type="similarity">
    <text evidence="1 4">Belongs to the UreD family.</text>
</comment>
<dbReference type="RefSeq" id="WP_215580740.1">
    <property type="nucleotide sequence ID" value="NZ_CP073754.1"/>
</dbReference>
<keyword evidence="3 4" id="KW-0143">Chaperone</keyword>